<dbReference type="PANTHER" id="PTHR46289:SF14">
    <property type="entry name" value="DUF4371 DOMAIN-CONTAINING PROTEIN"/>
    <property type="match status" value="1"/>
</dbReference>
<evidence type="ECO:0000313" key="3">
    <source>
        <dbReference type="EMBL" id="KAK5647684.1"/>
    </source>
</evidence>
<dbReference type="InterPro" id="IPR008906">
    <property type="entry name" value="HATC_C_dom"/>
</dbReference>
<evidence type="ECO:0000313" key="2">
    <source>
        <dbReference type="EMBL" id="KAK5644413.1"/>
    </source>
</evidence>
<dbReference type="Pfam" id="PF05699">
    <property type="entry name" value="Dimer_Tnp_hAT"/>
    <property type="match status" value="1"/>
</dbReference>
<dbReference type="InterPro" id="IPR052958">
    <property type="entry name" value="IFN-induced_PKR_regulator"/>
</dbReference>
<dbReference type="EMBL" id="JAVRBK010000002">
    <property type="protein sequence ID" value="KAK5647684.1"/>
    <property type="molecule type" value="Genomic_DNA"/>
</dbReference>
<sequence length="108" mass="12628">MWHKHLNSTVPEIKNKRQALTHLELCNKEAYPNVFKLLLIFCTLPVSTSTPERTFSTLKRIKTYLRNSTSQNRLNGLAMMAIHRELPILEEEIIEALAQKPRRLDFLL</sequence>
<evidence type="ECO:0000313" key="4">
    <source>
        <dbReference type="Proteomes" id="UP001329430"/>
    </source>
</evidence>
<proteinExistence type="predicted"/>
<reference evidence="2 4" key="2">
    <citation type="journal article" date="2024" name="Insects">
        <title>An Improved Chromosome-Level Genome Assembly of the Firefly Pyrocoelia pectoralis.</title>
        <authorList>
            <person name="Fu X."/>
            <person name="Meyer-Rochow V.B."/>
            <person name="Ballantyne L."/>
            <person name="Zhu X."/>
        </authorList>
    </citation>
    <scope>NUCLEOTIDE SEQUENCE [LARGE SCALE GENOMIC DNA]</scope>
    <source>
        <strain evidence="2">XCY_ONT2</strain>
    </source>
</reference>
<name>A0AAN7VCR3_9COLE</name>
<dbReference type="GO" id="GO:0046983">
    <property type="term" value="F:protein dimerization activity"/>
    <property type="evidence" value="ECO:0007669"/>
    <property type="project" value="InterPro"/>
</dbReference>
<dbReference type="PANTHER" id="PTHR46289">
    <property type="entry name" value="52 KDA REPRESSOR OF THE INHIBITOR OF THE PROTEIN KINASE-LIKE PROTEIN-RELATED"/>
    <property type="match status" value="1"/>
</dbReference>
<reference evidence="2" key="1">
    <citation type="submission" date="2023-06" db="EMBL/GenBank/DDBJ databases">
        <authorList>
            <person name="Fu X."/>
            <person name="Zhu X."/>
        </authorList>
    </citation>
    <scope>NUCLEOTIDE SEQUENCE</scope>
    <source>
        <strain evidence="2">XCY_ONT2</strain>
        <tissue evidence="2">Whole body</tissue>
    </source>
</reference>
<gene>
    <name evidence="3" type="ORF">RI129_002576</name>
    <name evidence="2" type="ORF">RI129_005713</name>
</gene>
<evidence type="ECO:0000259" key="1">
    <source>
        <dbReference type="Pfam" id="PF05699"/>
    </source>
</evidence>
<dbReference type="Proteomes" id="UP001329430">
    <property type="component" value="Chromosome 4"/>
</dbReference>
<dbReference type="InterPro" id="IPR012337">
    <property type="entry name" value="RNaseH-like_sf"/>
</dbReference>
<accession>A0AAN7VCR3</accession>
<feature type="domain" description="HAT C-terminal dimerisation" evidence="1">
    <location>
        <begin position="24"/>
        <end position="86"/>
    </location>
</feature>
<comment type="caution">
    <text evidence="2">The sequence shown here is derived from an EMBL/GenBank/DDBJ whole genome shotgun (WGS) entry which is preliminary data.</text>
</comment>
<keyword evidence="4" id="KW-1185">Reference proteome</keyword>
<dbReference type="Proteomes" id="UP001329430">
    <property type="component" value="Chromosome 2"/>
</dbReference>
<dbReference type="AlphaFoldDB" id="A0AAN7VCR3"/>
<dbReference type="EMBL" id="JAVRBK010000004">
    <property type="protein sequence ID" value="KAK5644413.1"/>
    <property type="molecule type" value="Genomic_DNA"/>
</dbReference>
<protein>
    <recommendedName>
        <fullName evidence="1">HAT C-terminal dimerisation domain-containing protein</fullName>
    </recommendedName>
</protein>
<organism evidence="2 4">
    <name type="scientific">Pyrocoelia pectoralis</name>
    <dbReference type="NCBI Taxonomy" id="417401"/>
    <lineage>
        <taxon>Eukaryota</taxon>
        <taxon>Metazoa</taxon>
        <taxon>Ecdysozoa</taxon>
        <taxon>Arthropoda</taxon>
        <taxon>Hexapoda</taxon>
        <taxon>Insecta</taxon>
        <taxon>Pterygota</taxon>
        <taxon>Neoptera</taxon>
        <taxon>Endopterygota</taxon>
        <taxon>Coleoptera</taxon>
        <taxon>Polyphaga</taxon>
        <taxon>Elateriformia</taxon>
        <taxon>Elateroidea</taxon>
        <taxon>Lampyridae</taxon>
        <taxon>Lampyrinae</taxon>
        <taxon>Pyrocoelia</taxon>
    </lineage>
</organism>
<dbReference type="SUPFAM" id="SSF53098">
    <property type="entry name" value="Ribonuclease H-like"/>
    <property type="match status" value="1"/>
</dbReference>